<evidence type="ECO:0000313" key="2">
    <source>
        <dbReference type="EMBL" id="KOO46153.1"/>
    </source>
</evidence>
<dbReference type="PATRIC" id="fig|284581.3.peg.2041"/>
<dbReference type="Proteomes" id="UP000037558">
    <property type="component" value="Unassembled WGS sequence"/>
</dbReference>
<proteinExistence type="predicted"/>
<feature type="transmembrane region" description="Helical" evidence="1">
    <location>
        <begin position="96"/>
        <end position="117"/>
    </location>
</feature>
<dbReference type="AlphaFoldDB" id="A0A0M0L653"/>
<protein>
    <submittedName>
        <fullName evidence="2">Uncharacterized protein</fullName>
    </submittedName>
</protein>
<feature type="transmembrane region" description="Helical" evidence="1">
    <location>
        <begin position="41"/>
        <end position="62"/>
    </location>
</feature>
<keyword evidence="1" id="KW-1133">Transmembrane helix</keyword>
<accession>A0A0M0L653</accession>
<keyword evidence="1" id="KW-0812">Transmembrane</keyword>
<keyword evidence="1" id="KW-0472">Membrane</keyword>
<keyword evidence="3" id="KW-1185">Reference proteome</keyword>
<organism evidence="2 3">
    <name type="scientific">Priestia koreensis</name>
    <dbReference type="NCBI Taxonomy" id="284581"/>
    <lineage>
        <taxon>Bacteria</taxon>
        <taxon>Bacillati</taxon>
        <taxon>Bacillota</taxon>
        <taxon>Bacilli</taxon>
        <taxon>Bacillales</taxon>
        <taxon>Bacillaceae</taxon>
        <taxon>Priestia</taxon>
    </lineage>
</organism>
<reference evidence="3" key="1">
    <citation type="submission" date="2015-08" db="EMBL/GenBank/DDBJ databases">
        <title>Fjat-14210 dsm16467.</title>
        <authorList>
            <person name="Liu B."/>
            <person name="Wang J."/>
            <person name="Zhu Y."/>
            <person name="Liu G."/>
            <person name="Chen Q."/>
            <person name="Chen Z."/>
            <person name="Lan J."/>
            <person name="Che J."/>
            <person name="Ge C."/>
            <person name="Shi H."/>
            <person name="Pan Z."/>
            <person name="Liu X."/>
        </authorList>
    </citation>
    <scope>NUCLEOTIDE SEQUENCE [LARGE SCALE GENOMIC DNA]</scope>
    <source>
        <strain evidence="3">DSM 16467</strain>
    </source>
</reference>
<dbReference type="EMBL" id="LILC01000013">
    <property type="protein sequence ID" value="KOO46153.1"/>
    <property type="molecule type" value="Genomic_DNA"/>
</dbReference>
<dbReference type="RefSeq" id="WP_053401221.1">
    <property type="nucleotide sequence ID" value="NZ_JAMAUM010000005.1"/>
</dbReference>
<gene>
    <name evidence="2" type="ORF">AMD01_09815</name>
</gene>
<evidence type="ECO:0000256" key="1">
    <source>
        <dbReference type="SAM" id="Phobius"/>
    </source>
</evidence>
<feature type="transmembrane region" description="Helical" evidence="1">
    <location>
        <begin position="69"/>
        <end position="90"/>
    </location>
</feature>
<sequence length="120" mass="13458">MRKLIVFALILSAIRYLYISTAGLREAAPMMLLRYEWSNEAYYAGLTFGLLLLGSAIGYLVNNPFFKHLTIGLLIVEAVYLFVTAIILFLNGEPVMGFSLLTNGVINILVIGFMRYAEKK</sequence>
<comment type="caution">
    <text evidence="2">The sequence shown here is derived from an EMBL/GenBank/DDBJ whole genome shotgun (WGS) entry which is preliminary data.</text>
</comment>
<name>A0A0M0L653_9BACI</name>
<evidence type="ECO:0000313" key="3">
    <source>
        <dbReference type="Proteomes" id="UP000037558"/>
    </source>
</evidence>